<dbReference type="InterPro" id="IPR038694">
    <property type="entry name" value="DUF427_sf"/>
</dbReference>
<name>A0A504TT01_9HYPH</name>
<dbReference type="Pfam" id="PF04248">
    <property type="entry name" value="NTP_transf_9"/>
    <property type="match status" value="1"/>
</dbReference>
<keyword evidence="3" id="KW-1185">Reference proteome</keyword>
<accession>A0A504TT01</accession>
<organism evidence="2 3">
    <name type="scientific">Rhizobium glycinendophyticum</name>
    <dbReference type="NCBI Taxonomy" id="2589807"/>
    <lineage>
        <taxon>Bacteria</taxon>
        <taxon>Pseudomonadati</taxon>
        <taxon>Pseudomonadota</taxon>
        <taxon>Alphaproteobacteria</taxon>
        <taxon>Hyphomicrobiales</taxon>
        <taxon>Rhizobiaceae</taxon>
        <taxon>Rhizobium/Agrobacterium group</taxon>
        <taxon>Rhizobium</taxon>
    </lineage>
</organism>
<dbReference type="Gene3D" id="2.170.150.40">
    <property type="entry name" value="Domain of unknown function (DUF427)"/>
    <property type="match status" value="1"/>
</dbReference>
<protein>
    <submittedName>
        <fullName evidence="2">DUF427 domain-containing protein</fullName>
    </submittedName>
</protein>
<dbReference type="PANTHER" id="PTHR34310:SF5">
    <property type="entry name" value="DUF427 DOMAIN PROTEIN (AFU_ORTHOLOGUE AFUA_3G02220)"/>
    <property type="match status" value="1"/>
</dbReference>
<feature type="domain" description="DUF427" evidence="1">
    <location>
        <begin position="1"/>
        <end position="87"/>
    </location>
</feature>
<gene>
    <name evidence="2" type="ORF">FJQ55_22260</name>
</gene>
<dbReference type="EMBL" id="VFYP01000007">
    <property type="protein sequence ID" value="TPP04637.1"/>
    <property type="molecule type" value="Genomic_DNA"/>
</dbReference>
<comment type="caution">
    <text evidence="2">The sequence shown here is derived from an EMBL/GenBank/DDBJ whole genome shotgun (WGS) entry which is preliminary data.</text>
</comment>
<reference evidence="2 3" key="1">
    <citation type="submission" date="2019-06" db="EMBL/GenBank/DDBJ databases">
        <title>Rhizobium sp. CL12 isolated from roots of soybean.</title>
        <authorList>
            <person name="Wang C."/>
        </authorList>
    </citation>
    <scope>NUCLEOTIDE SEQUENCE [LARGE SCALE GENOMIC DNA]</scope>
    <source>
        <strain evidence="2 3">CL12</strain>
    </source>
</reference>
<dbReference type="InterPro" id="IPR007361">
    <property type="entry name" value="DUF427"/>
</dbReference>
<dbReference type="OrthoDB" id="9815163at2"/>
<dbReference type="RefSeq" id="WP_140832174.1">
    <property type="nucleotide sequence ID" value="NZ_VFYP01000007.1"/>
</dbReference>
<evidence type="ECO:0000259" key="1">
    <source>
        <dbReference type="Pfam" id="PF04248"/>
    </source>
</evidence>
<dbReference type="Proteomes" id="UP000316429">
    <property type="component" value="Unassembled WGS sequence"/>
</dbReference>
<evidence type="ECO:0000313" key="3">
    <source>
        <dbReference type="Proteomes" id="UP000316429"/>
    </source>
</evidence>
<evidence type="ECO:0000313" key="2">
    <source>
        <dbReference type="EMBL" id="TPP04637.1"/>
    </source>
</evidence>
<dbReference type="AlphaFoldDB" id="A0A504TT01"/>
<proteinExistence type="predicted"/>
<dbReference type="PANTHER" id="PTHR34310">
    <property type="entry name" value="DUF427 DOMAIN PROTEIN (AFU_ORTHOLOGUE AFUA_3G02220)"/>
    <property type="match status" value="1"/>
</dbReference>
<sequence length="93" mass="10283">MKATWNGAVIAESDDTVIVEGNHYFPFTSVNQVYLRPSDRKSECPWKGQASYYTLEVDGEPNVDAAWSYAQPKSAAKEIAGRVAFWKGVKVGP</sequence>